<proteinExistence type="predicted"/>
<dbReference type="Proteomes" id="UP000887569">
    <property type="component" value="Unplaced"/>
</dbReference>
<feature type="compositionally biased region" description="Basic and acidic residues" evidence="1">
    <location>
        <begin position="142"/>
        <end position="167"/>
    </location>
</feature>
<accession>A0A915AEU5</accession>
<keyword evidence="2" id="KW-1185">Reference proteome</keyword>
<organism evidence="2 3">
    <name type="scientific">Parascaris univalens</name>
    <name type="common">Nematode worm</name>
    <dbReference type="NCBI Taxonomy" id="6257"/>
    <lineage>
        <taxon>Eukaryota</taxon>
        <taxon>Metazoa</taxon>
        <taxon>Ecdysozoa</taxon>
        <taxon>Nematoda</taxon>
        <taxon>Chromadorea</taxon>
        <taxon>Rhabditida</taxon>
        <taxon>Spirurina</taxon>
        <taxon>Ascaridomorpha</taxon>
        <taxon>Ascaridoidea</taxon>
        <taxon>Ascarididae</taxon>
        <taxon>Parascaris</taxon>
    </lineage>
</organism>
<dbReference type="WBParaSite" id="PgR005X_g165_t01">
    <property type="protein sequence ID" value="PgR005X_g165_t01"/>
    <property type="gene ID" value="PgR005X_g165"/>
</dbReference>
<dbReference type="AlphaFoldDB" id="A0A915AEU5"/>
<evidence type="ECO:0000313" key="3">
    <source>
        <dbReference type="WBParaSite" id="PgR005X_g165_t01"/>
    </source>
</evidence>
<name>A0A915AEU5_PARUN</name>
<evidence type="ECO:0000313" key="2">
    <source>
        <dbReference type="Proteomes" id="UP000887569"/>
    </source>
</evidence>
<sequence>MLTSVRRTYKGSVFVQTTISDMSPRVYEQYYLFRTKHVVEVDAEDLLKILLSNEEHENYPREKLKCNKKLDAIDFGSVVLVTIRNGWHCDILNNGYDKPVSSITLRDANGDCLLAENVICSKRQSKAIRSRDLAAGRKAIEQANGDHETQVDGAEHSPLEVDDRVEGTDGNNLQSNSDLDRNNCGKGNDLT</sequence>
<feature type="region of interest" description="Disordered" evidence="1">
    <location>
        <begin position="142"/>
        <end position="191"/>
    </location>
</feature>
<reference evidence="3" key="1">
    <citation type="submission" date="2022-11" db="UniProtKB">
        <authorList>
            <consortium name="WormBaseParasite"/>
        </authorList>
    </citation>
    <scope>IDENTIFICATION</scope>
</reference>
<evidence type="ECO:0000256" key="1">
    <source>
        <dbReference type="SAM" id="MobiDB-lite"/>
    </source>
</evidence>
<protein>
    <submittedName>
        <fullName evidence="3">Tudor domain-containing protein</fullName>
    </submittedName>
</protein>